<protein>
    <submittedName>
        <fullName evidence="2">Uncharacterized protein</fullName>
    </submittedName>
</protein>
<feature type="compositionally biased region" description="Low complexity" evidence="1">
    <location>
        <begin position="117"/>
        <end position="135"/>
    </location>
</feature>
<feature type="compositionally biased region" description="Acidic residues" evidence="1">
    <location>
        <begin position="146"/>
        <end position="155"/>
    </location>
</feature>
<dbReference type="GO" id="GO:0030674">
    <property type="term" value="F:protein-macromolecule adaptor activity"/>
    <property type="evidence" value="ECO:0007669"/>
    <property type="project" value="TreeGrafter"/>
</dbReference>
<gene>
    <name evidence="2" type="ORF">N0V91_003088</name>
</gene>
<comment type="caution">
    <text evidence="2">The sequence shown here is derived from an EMBL/GenBank/DDBJ whole genome shotgun (WGS) entry which is preliminary data.</text>
</comment>
<proteinExistence type="predicted"/>
<evidence type="ECO:0000313" key="3">
    <source>
        <dbReference type="Proteomes" id="UP001140510"/>
    </source>
</evidence>
<dbReference type="OrthoDB" id="548474at2759"/>
<dbReference type="Proteomes" id="UP001140510">
    <property type="component" value="Unassembled WGS sequence"/>
</dbReference>
<sequence>MSAESTPINAARFAAALKDLPISSLYAKHAELTNNITHLESSNKQLEDFARENDDRDCYEALLENRQVMKNFNERMELIRKEVEEVRGLPWRPQNEGEVRKEEGAIGLNGASTVQNGTGPTASTVPATSTATLVTQGQTNGSSAQADDEEEGVYL</sequence>
<evidence type="ECO:0000256" key="1">
    <source>
        <dbReference type="SAM" id="MobiDB-lite"/>
    </source>
</evidence>
<dbReference type="AlphaFoldDB" id="A0A9W8ZJ81"/>
<keyword evidence="3" id="KW-1185">Reference proteome</keyword>
<dbReference type="EMBL" id="JAPEVA010000014">
    <property type="protein sequence ID" value="KAJ4408832.1"/>
    <property type="molecule type" value="Genomic_DNA"/>
</dbReference>
<dbReference type="PANTHER" id="PTHR40422:SF1">
    <property type="entry name" value="TRANSLATION MACHINERY-ASSOCIATED PROTEIN 17"/>
    <property type="match status" value="1"/>
</dbReference>
<feature type="compositionally biased region" description="Basic and acidic residues" evidence="1">
    <location>
        <begin position="95"/>
        <end position="104"/>
    </location>
</feature>
<organism evidence="2 3">
    <name type="scientific">Didymella pomorum</name>
    <dbReference type="NCBI Taxonomy" id="749634"/>
    <lineage>
        <taxon>Eukaryota</taxon>
        <taxon>Fungi</taxon>
        <taxon>Dikarya</taxon>
        <taxon>Ascomycota</taxon>
        <taxon>Pezizomycotina</taxon>
        <taxon>Dothideomycetes</taxon>
        <taxon>Pleosporomycetidae</taxon>
        <taxon>Pleosporales</taxon>
        <taxon>Pleosporineae</taxon>
        <taxon>Didymellaceae</taxon>
        <taxon>Didymella</taxon>
    </lineage>
</organism>
<dbReference type="PANTHER" id="PTHR40422">
    <property type="entry name" value="TRANSLATION MACHINERY-ASSOCIATED PROTEIN 17"/>
    <property type="match status" value="1"/>
</dbReference>
<dbReference type="GO" id="GO:0070682">
    <property type="term" value="P:proteasome regulatory particle assembly"/>
    <property type="evidence" value="ECO:0007669"/>
    <property type="project" value="InterPro"/>
</dbReference>
<feature type="compositionally biased region" description="Polar residues" evidence="1">
    <location>
        <begin position="136"/>
        <end position="145"/>
    </location>
</feature>
<evidence type="ECO:0000313" key="2">
    <source>
        <dbReference type="EMBL" id="KAJ4408832.1"/>
    </source>
</evidence>
<accession>A0A9W8ZJ81</accession>
<name>A0A9W8ZJ81_9PLEO</name>
<dbReference type="InterPro" id="IPR038966">
    <property type="entry name" value="TMA17"/>
</dbReference>
<reference evidence="2" key="1">
    <citation type="submission" date="2022-10" db="EMBL/GenBank/DDBJ databases">
        <title>Tapping the CABI collections for fungal endophytes: first genome assemblies for Collariella, Neodidymelliopsis, Ascochyta clinopodiicola, Didymella pomorum, Didymosphaeria variabile, Neocosmospora piperis and Neocucurbitaria cava.</title>
        <authorList>
            <person name="Hill R."/>
        </authorList>
    </citation>
    <scope>NUCLEOTIDE SEQUENCE</scope>
    <source>
        <strain evidence="2">IMI 355091</strain>
    </source>
</reference>
<feature type="region of interest" description="Disordered" evidence="1">
    <location>
        <begin position="94"/>
        <end position="155"/>
    </location>
</feature>